<evidence type="ECO:0000313" key="19">
    <source>
        <dbReference type="Proteomes" id="UP000650467"/>
    </source>
</evidence>
<dbReference type="InterPro" id="IPR010918">
    <property type="entry name" value="PurM-like_C_dom"/>
</dbReference>
<keyword evidence="19" id="KW-1185">Reference proteome</keyword>
<evidence type="ECO:0000256" key="11">
    <source>
        <dbReference type="ARBA" id="ARBA00031908"/>
    </source>
</evidence>
<dbReference type="Pfam" id="PF02769">
    <property type="entry name" value="AIRS_C"/>
    <property type="match status" value="1"/>
</dbReference>
<evidence type="ECO:0000256" key="12">
    <source>
        <dbReference type="ARBA" id="ARBA00032931"/>
    </source>
</evidence>
<comment type="caution">
    <text evidence="18">The sequence shown here is derived from an EMBL/GenBank/DDBJ whole genome shotgun (WGS) entry which is preliminary data.</text>
</comment>
<evidence type="ECO:0000256" key="1">
    <source>
        <dbReference type="ARBA" id="ARBA00004496"/>
    </source>
</evidence>
<evidence type="ECO:0000256" key="3">
    <source>
        <dbReference type="ARBA" id="ARBA00010280"/>
    </source>
</evidence>
<evidence type="ECO:0000256" key="2">
    <source>
        <dbReference type="ARBA" id="ARBA00004686"/>
    </source>
</evidence>
<organism evidence="18 19">
    <name type="scientific">Chlamydomonas incerta</name>
    <dbReference type="NCBI Taxonomy" id="51695"/>
    <lineage>
        <taxon>Eukaryota</taxon>
        <taxon>Viridiplantae</taxon>
        <taxon>Chlorophyta</taxon>
        <taxon>core chlorophytes</taxon>
        <taxon>Chlorophyceae</taxon>
        <taxon>CS clade</taxon>
        <taxon>Chlamydomonadales</taxon>
        <taxon>Chlamydomonadaceae</taxon>
        <taxon>Chlamydomonas</taxon>
    </lineage>
</organism>
<keyword evidence="8" id="KW-0547">Nucleotide-binding</keyword>
<evidence type="ECO:0000256" key="4">
    <source>
        <dbReference type="ARBA" id="ARBA00013047"/>
    </source>
</evidence>
<dbReference type="PANTHER" id="PTHR10520:SF12">
    <property type="entry name" value="TRIFUNCTIONAL PURINE BIOSYNTHETIC PROTEIN ADENOSINE-3"/>
    <property type="match status" value="1"/>
</dbReference>
<dbReference type="GO" id="GO:0005829">
    <property type="term" value="C:cytosol"/>
    <property type="evidence" value="ECO:0007669"/>
    <property type="project" value="TreeGrafter"/>
</dbReference>
<dbReference type="Gene3D" id="3.90.650.10">
    <property type="entry name" value="PurM-like C-terminal domain"/>
    <property type="match status" value="1"/>
</dbReference>
<dbReference type="UniPathway" id="UPA00074">
    <property type="reaction ID" value="UER00129"/>
</dbReference>
<feature type="domain" description="PurM-like N-terminal" evidence="16">
    <location>
        <begin position="85"/>
        <end position="197"/>
    </location>
</feature>
<dbReference type="FunFam" id="3.30.1330.10:FF:000001">
    <property type="entry name" value="Phosphoribosylformylglycinamidine cyclo-ligase"/>
    <property type="match status" value="1"/>
</dbReference>
<dbReference type="InterPro" id="IPR016188">
    <property type="entry name" value="PurM-like_N"/>
</dbReference>
<accession>A0A835TIK2</accession>
<dbReference type="GO" id="GO:0004637">
    <property type="term" value="F:phosphoribosylamine-glycine ligase activity"/>
    <property type="evidence" value="ECO:0007669"/>
    <property type="project" value="TreeGrafter"/>
</dbReference>
<dbReference type="Gene3D" id="3.30.1330.10">
    <property type="entry name" value="PurM-like, N-terminal domain"/>
    <property type="match status" value="1"/>
</dbReference>
<dbReference type="NCBIfam" id="TIGR00878">
    <property type="entry name" value="purM"/>
    <property type="match status" value="1"/>
</dbReference>
<evidence type="ECO:0000259" key="17">
    <source>
        <dbReference type="Pfam" id="PF02769"/>
    </source>
</evidence>
<protein>
    <recommendedName>
        <fullName evidence="5">Phosphoribosylformylglycinamidine cyclo-ligase</fullName>
        <ecNumber evidence="4">6.3.3.1</ecNumber>
    </recommendedName>
    <alternativeName>
        <fullName evidence="12">AIR synthase</fullName>
    </alternativeName>
    <alternativeName>
        <fullName evidence="13">AIRS</fullName>
    </alternativeName>
    <alternativeName>
        <fullName evidence="11">Phosphoribosyl-aminoimidazole synthetase</fullName>
    </alternativeName>
</protein>
<dbReference type="SUPFAM" id="SSF56042">
    <property type="entry name" value="PurM C-terminal domain-like"/>
    <property type="match status" value="1"/>
</dbReference>
<evidence type="ECO:0000256" key="10">
    <source>
        <dbReference type="ARBA" id="ARBA00022840"/>
    </source>
</evidence>
<name>A0A835TIK2_CHLIN</name>
<evidence type="ECO:0000256" key="7">
    <source>
        <dbReference type="ARBA" id="ARBA00022598"/>
    </source>
</evidence>
<proteinExistence type="inferred from homology"/>
<dbReference type="CDD" id="cd02196">
    <property type="entry name" value="PurM"/>
    <property type="match status" value="1"/>
</dbReference>
<dbReference type="OrthoDB" id="2018833at2759"/>
<dbReference type="Proteomes" id="UP000650467">
    <property type="component" value="Unassembled WGS sequence"/>
</dbReference>
<feature type="domain" description="PurM-like C-terminal" evidence="17">
    <location>
        <begin position="209"/>
        <end position="371"/>
    </location>
</feature>
<dbReference type="GO" id="GO:0006189">
    <property type="term" value="P:'de novo' IMP biosynthetic process"/>
    <property type="evidence" value="ECO:0007669"/>
    <property type="project" value="UniProtKB-UniPathway"/>
</dbReference>
<keyword evidence="9" id="KW-0658">Purine biosynthesis</keyword>
<dbReference type="PANTHER" id="PTHR10520">
    <property type="entry name" value="TRIFUNCTIONAL PURINE BIOSYNTHETIC PROTEIN ADENOSINE-3-RELATED"/>
    <property type="match status" value="1"/>
</dbReference>
<comment type="pathway">
    <text evidence="2">Purine metabolism; IMP biosynthesis via de novo pathway; 5-amino-1-(5-phospho-D-ribosyl)imidazole from N(2)-formyl-N(1)-(5-phospho-D-ribosyl)glycinamide: step 2/2.</text>
</comment>
<evidence type="ECO:0000256" key="15">
    <source>
        <dbReference type="SAM" id="MobiDB-lite"/>
    </source>
</evidence>
<comment type="subcellular location">
    <subcellularLocation>
        <location evidence="1">Cytoplasm</location>
    </subcellularLocation>
</comment>
<dbReference type="AlphaFoldDB" id="A0A835TIK2"/>
<dbReference type="GO" id="GO:0005524">
    <property type="term" value="F:ATP binding"/>
    <property type="evidence" value="ECO:0007669"/>
    <property type="project" value="UniProtKB-KW"/>
</dbReference>
<evidence type="ECO:0000256" key="5">
    <source>
        <dbReference type="ARBA" id="ARBA00020367"/>
    </source>
</evidence>
<dbReference type="InterPro" id="IPR036921">
    <property type="entry name" value="PurM-like_N_sf"/>
</dbReference>
<keyword evidence="7" id="KW-0436">Ligase</keyword>
<dbReference type="SUPFAM" id="SSF55326">
    <property type="entry name" value="PurM N-terminal domain-like"/>
    <property type="match status" value="1"/>
</dbReference>
<comment type="similarity">
    <text evidence="3">Belongs to the AIR synthase family.</text>
</comment>
<evidence type="ECO:0000256" key="6">
    <source>
        <dbReference type="ARBA" id="ARBA00022490"/>
    </source>
</evidence>
<reference evidence="18" key="1">
    <citation type="journal article" date="2020" name="bioRxiv">
        <title>Comparative genomics of Chlamydomonas.</title>
        <authorList>
            <person name="Craig R.J."/>
            <person name="Hasan A.R."/>
            <person name="Ness R.W."/>
            <person name="Keightley P.D."/>
        </authorList>
    </citation>
    <scope>NUCLEOTIDE SEQUENCE</scope>
    <source>
        <strain evidence="18">SAG 7.73</strain>
    </source>
</reference>
<dbReference type="HAMAP" id="MF_00741">
    <property type="entry name" value="AIRS"/>
    <property type="match status" value="1"/>
</dbReference>
<dbReference type="EMBL" id="JAEHOC010000006">
    <property type="protein sequence ID" value="KAG2441049.1"/>
    <property type="molecule type" value="Genomic_DNA"/>
</dbReference>
<gene>
    <name evidence="18" type="ORF">HXX76_003902</name>
</gene>
<evidence type="ECO:0000313" key="18">
    <source>
        <dbReference type="EMBL" id="KAG2441049.1"/>
    </source>
</evidence>
<evidence type="ECO:0000256" key="8">
    <source>
        <dbReference type="ARBA" id="ARBA00022741"/>
    </source>
</evidence>
<dbReference type="GO" id="GO:0046084">
    <property type="term" value="P:adenine biosynthetic process"/>
    <property type="evidence" value="ECO:0007669"/>
    <property type="project" value="TreeGrafter"/>
</dbReference>
<dbReference type="InterPro" id="IPR004733">
    <property type="entry name" value="PurM_cligase"/>
</dbReference>
<dbReference type="GO" id="GO:0004641">
    <property type="term" value="F:phosphoribosylformylglycinamidine cyclo-ligase activity"/>
    <property type="evidence" value="ECO:0007669"/>
    <property type="project" value="UniProtKB-EC"/>
</dbReference>
<dbReference type="InterPro" id="IPR036676">
    <property type="entry name" value="PurM-like_C_sf"/>
</dbReference>
<keyword evidence="10" id="KW-0067">ATP-binding</keyword>
<evidence type="ECO:0000259" key="16">
    <source>
        <dbReference type="Pfam" id="PF00586"/>
    </source>
</evidence>
<feature type="region of interest" description="Disordered" evidence="15">
    <location>
        <begin position="1"/>
        <end position="23"/>
    </location>
</feature>
<dbReference type="EC" id="6.3.3.1" evidence="4"/>
<comment type="catalytic activity">
    <reaction evidence="14">
        <text>2-formamido-N(1)-(5-O-phospho-beta-D-ribosyl)acetamidine + ATP = 5-amino-1-(5-phospho-beta-D-ribosyl)imidazole + ADP + phosphate + H(+)</text>
        <dbReference type="Rhea" id="RHEA:23032"/>
        <dbReference type="ChEBI" id="CHEBI:15378"/>
        <dbReference type="ChEBI" id="CHEBI:30616"/>
        <dbReference type="ChEBI" id="CHEBI:43474"/>
        <dbReference type="ChEBI" id="CHEBI:137981"/>
        <dbReference type="ChEBI" id="CHEBI:147287"/>
        <dbReference type="ChEBI" id="CHEBI:456216"/>
        <dbReference type="EC" id="6.3.3.1"/>
    </reaction>
</comment>
<evidence type="ECO:0000256" key="14">
    <source>
        <dbReference type="ARBA" id="ARBA00049057"/>
    </source>
</evidence>
<sequence length="373" mass="39351">MQQTVLRASSGAVSGRPTAAPVATRASQRGRVALRPVGAAILNKPDSDEGLTYKKAGVDIDAGDELVDRIKKMNPKANIGGFGGVVPFGDSYLVAGTDGVGTKLKLAFDLNKHDTVGIDLVAMSVNDIITLGAKPLFFLDYYATGHLDVDTAEKVIKGIVDGCNDSDCILLGGETAEMPGFYQKGEYDLAGFAVGAVKKDKVIDGKSIKAGDVVLGLASSGVHSNGFSLVRKVLEVSNTSLHAPCPWDSKKSMGEALITPTTIYVRKVLELHDKVGLKGVVHITGGGMPENIPRVIPKGLGVNIKDGSWNVPELFKWVQATGKVPIDDMRRTFNMGVGLIMVVDPSKVAEVQKIAPDAFLLGEVVPGNGVKYV</sequence>
<keyword evidence="6" id="KW-0963">Cytoplasm</keyword>
<dbReference type="Pfam" id="PF00586">
    <property type="entry name" value="AIRS"/>
    <property type="match status" value="1"/>
</dbReference>
<dbReference type="FunFam" id="3.90.650.10:FF:000011">
    <property type="entry name" value="Phosphoribosylformylglycinamidine cyclo-ligase"/>
    <property type="match status" value="1"/>
</dbReference>
<evidence type="ECO:0000256" key="9">
    <source>
        <dbReference type="ARBA" id="ARBA00022755"/>
    </source>
</evidence>
<evidence type="ECO:0000256" key="13">
    <source>
        <dbReference type="ARBA" id="ARBA00033093"/>
    </source>
</evidence>